<dbReference type="SUPFAM" id="SSF52980">
    <property type="entry name" value="Restriction endonuclease-like"/>
    <property type="match status" value="1"/>
</dbReference>
<dbReference type="Gene3D" id="3.90.320.10">
    <property type="match status" value="1"/>
</dbReference>
<sequence>MRAKGVNILEHLYTIHHEESFSKPDKEQEWGKLSAKKSAKEKYSKGKFFFEMRGMRKLFSVIPKTCSHMNNITNEIENPSALKFICKPIYKDKDLRIIQNLLSEMVQNVELNLKLEDCRIFFLKKKLVINPLNGIVNERNARFDHEKKYNVDVKQVGVIVSAFQPWLCASLDGIIFDKIQLRTFAQIYLVQNQHNFELANSMIVATKEEAKLSQDATAVNT</sequence>
<comment type="caution">
    <text evidence="1">The sequence shown here is derived from an EMBL/GenBank/DDBJ whole genome shotgun (WGS) entry which is preliminary data.</text>
</comment>
<dbReference type="AlphaFoldDB" id="A0AA39FRL7"/>
<organism evidence="1 2">
    <name type="scientific">Microctonus hyperodae</name>
    <name type="common">Parasitoid wasp</name>
    <dbReference type="NCBI Taxonomy" id="165561"/>
    <lineage>
        <taxon>Eukaryota</taxon>
        <taxon>Metazoa</taxon>
        <taxon>Ecdysozoa</taxon>
        <taxon>Arthropoda</taxon>
        <taxon>Hexapoda</taxon>
        <taxon>Insecta</taxon>
        <taxon>Pterygota</taxon>
        <taxon>Neoptera</taxon>
        <taxon>Endopterygota</taxon>
        <taxon>Hymenoptera</taxon>
        <taxon>Apocrita</taxon>
        <taxon>Ichneumonoidea</taxon>
        <taxon>Braconidae</taxon>
        <taxon>Euphorinae</taxon>
        <taxon>Microctonus</taxon>
    </lineage>
</organism>
<proteinExistence type="predicted"/>
<accession>A0AA39FRL7</accession>
<reference evidence="1" key="1">
    <citation type="journal article" date="2023" name="bioRxiv">
        <title>Scaffold-level genome assemblies of two parasitoid biocontrol wasps reveal the parthenogenesis mechanism and an associated novel virus.</title>
        <authorList>
            <person name="Inwood S."/>
            <person name="Skelly J."/>
            <person name="Guhlin J."/>
            <person name="Harrop T."/>
            <person name="Goldson S."/>
            <person name="Dearden P."/>
        </authorList>
    </citation>
    <scope>NUCLEOTIDE SEQUENCE</scope>
    <source>
        <strain evidence="1">Lincoln</strain>
        <tissue evidence="1">Whole body</tissue>
    </source>
</reference>
<keyword evidence="2" id="KW-1185">Reference proteome</keyword>
<evidence type="ECO:0000313" key="2">
    <source>
        <dbReference type="Proteomes" id="UP001168972"/>
    </source>
</evidence>
<dbReference type="Proteomes" id="UP001168972">
    <property type="component" value="Unassembled WGS sequence"/>
</dbReference>
<dbReference type="InterPro" id="IPR011335">
    <property type="entry name" value="Restrct_endonuc-II-like"/>
</dbReference>
<reference evidence="1" key="2">
    <citation type="submission" date="2023-03" db="EMBL/GenBank/DDBJ databases">
        <authorList>
            <person name="Inwood S.N."/>
            <person name="Skelly J.G."/>
            <person name="Guhlin J."/>
            <person name="Harrop T.W.R."/>
            <person name="Goldson S.G."/>
            <person name="Dearden P.K."/>
        </authorList>
    </citation>
    <scope>NUCLEOTIDE SEQUENCE</scope>
    <source>
        <strain evidence="1">Lincoln</strain>
        <tissue evidence="1">Whole body</tissue>
    </source>
</reference>
<gene>
    <name evidence="1" type="ORF">PV327_011049</name>
</gene>
<protein>
    <submittedName>
        <fullName evidence="1">Uncharacterized protein</fullName>
    </submittedName>
</protein>
<evidence type="ECO:0000313" key="1">
    <source>
        <dbReference type="EMBL" id="KAK0174271.1"/>
    </source>
</evidence>
<name>A0AA39FRL7_MICHY</name>
<dbReference type="EMBL" id="JAQQBR010000050">
    <property type="protein sequence ID" value="KAK0174271.1"/>
    <property type="molecule type" value="Genomic_DNA"/>
</dbReference>
<dbReference type="InterPro" id="IPR011604">
    <property type="entry name" value="PDDEXK-like_dom_sf"/>
</dbReference>
<dbReference type="GO" id="GO:0006281">
    <property type="term" value="P:DNA repair"/>
    <property type="evidence" value="ECO:0007669"/>
    <property type="project" value="UniProtKB-ARBA"/>
</dbReference>